<evidence type="ECO:0000259" key="2">
    <source>
        <dbReference type="PROSITE" id="PS50011"/>
    </source>
</evidence>
<dbReference type="CDD" id="cd14014">
    <property type="entry name" value="STKc_PknB_like"/>
    <property type="match status" value="1"/>
</dbReference>
<organism evidence="3 4">
    <name type="scientific">Corallococcus macrosporus</name>
    <dbReference type="NCBI Taxonomy" id="35"/>
    <lineage>
        <taxon>Bacteria</taxon>
        <taxon>Pseudomonadati</taxon>
        <taxon>Myxococcota</taxon>
        <taxon>Myxococcia</taxon>
        <taxon>Myxococcales</taxon>
        <taxon>Cystobacterineae</taxon>
        <taxon>Myxococcaceae</taxon>
        <taxon>Corallococcus</taxon>
    </lineage>
</organism>
<evidence type="ECO:0000313" key="4">
    <source>
        <dbReference type="Proteomes" id="UP000664052"/>
    </source>
</evidence>
<sequence>MTKPAIHRDTVSGEALLILQNLRENGRLGRSNKLADVKAALEPSVSLEFDSYFFFLRKFHYIAMDREAQLKLTEQGERVVEGDLQDRFASEVDDFFADQLLPAEDATHIGRPLDEDEPMSVPPPPPELLLDEAEVDGSSAQAQSQVGPPPVPPSRTHRVAMPALDLAQAATQMQPAAAAPIAPPQPQPASRQEGPAEGRRETFIGLPPTPAPVPQSVVVTAPVPSASQPLIITPPLSAAPAPMPPPASTPAPAAPVPNAAAAAAAKGTSDLDLRYQKFDPIGTGPLGTVFKGRYNALGLDICIKELKDIFGYFSFLQRGEVLKRLKKELCAQAQVRHPGVVQIIDQNVDSARPYFVVELMRGSLKERLEASGGKGIDVPHALRTFLQLAYGLRAAHAAGLTHHNIKPENVLFDAYGNAKLADFGMSRVVEVDATKGMPQVFVGTGGMVYMAPELMNKGTQEPGPSADVYALGILLYEMFTGQIPGRRSPLPSEVNPEAPSGLDQLFDKATQDRREQRYPDVDAMLADFYKAFPEREYLDRGSLILSSDPQE</sequence>
<dbReference type="Gene3D" id="3.30.200.20">
    <property type="entry name" value="Phosphorylase Kinase, domain 1"/>
    <property type="match status" value="1"/>
</dbReference>
<gene>
    <name evidence="3" type="ORF">JYK02_16795</name>
</gene>
<dbReference type="PANTHER" id="PTHR24359">
    <property type="entry name" value="SERINE/THREONINE-PROTEIN KINASE SBK1"/>
    <property type="match status" value="1"/>
</dbReference>
<dbReference type="EMBL" id="JAFIMU010000007">
    <property type="protein sequence ID" value="MBN8229168.1"/>
    <property type="molecule type" value="Genomic_DNA"/>
</dbReference>
<feature type="domain" description="Protein kinase" evidence="2">
    <location>
        <begin position="275"/>
        <end position="551"/>
    </location>
</feature>
<keyword evidence="3" id="KW-0808">Transferase</keyword>
<feature type="region of interest" description="Disordered" evidence="1">
    <location>
        <begin position="170"/>
        <end position="203"/>
    </location>
</feature>
<feature type="compositionally biased region" description="Low complexity" evidence="1">
    <location>
        <begin position="137"/>
        <end position="146"/>
    </location>
</feature>
<dbReference type="Gene3D" id="1.10.510.10">
    <property type="entry name" value="Transferase(Phosphotransferase) domain 1"/>
    <property type="match status" value="1"/>
</dbReference>
<proteinExistence type="predicted"/>
<dbReference type="Pfam" id="PF00069">
    <property type="entry name" value="Pkinase"/>
    <property type="match status" value="1"/>
</dbReference>
<name>A0ABS3DBZ2_9BACT</name>
<comment type="caution">
    <text evidence="3">The sequence shown here is derived from an EMBL/GenBank/DDBJ whole genome shotgun (WGS) entry which is preliminary data.</text>
</comment>
<dbReference type="SUPFAM" id="SSF56112">
    <property type="entry name" value="Protein kinase-like (PK-like)"/>
    <property type="match status" value="1"/>
</dbReference>
<accession>A0ABS3DBZ2</accession>
<dbReference type="InterPro" id="IPR011009">
    <property type="entry name" value="Kinase-like_dom_sf"/>
</dbReference>
<feature type="region of interest" description="Disordered" evidence="1">
    <location>
        <begin position="109"/>
        <end position="157"/>
    </location>
</feature>
<keyword evidence="4" id="KW-1185">Reference proteome</keyword>
<evidence type="ECO:0000313" key="3">
    <source>
        <dbReference type="EMBL" id="MBN8229168.1"/>
    </source>
</evidence>
<dbReference type="GO" id="GO:0004674">
    <property type="term" value="F:protein serine/threonine kinase activity"/>
    <property type="evidence" value="ECO:0007669"/>
    <property type="project" value="UniProtKB-KW"/>
</dbReference>
<keyword evidence="3" id="KW-0418">Kinase</keyword>
<evidence type="ECO:0000256" key="1">
    <source>
        <dbReference type="SAM" id="MobiDB-lite"/>
    </source>
</evidence>
<reference evidence="3 4" key="1">
    <citation type="submission" date="2021-02" db="EMBL/GenBank/DDBJ databases">
        <title>De Novo genome assembly of isolated myxobacteria.</title>
        <authorList>
            <person name="Stevens D.C."/>
        </authorList>
    </citation>
    <scope>NUCLEOTIDE SEQUENCE [LARGE SCALE GENOMIC DNA]</scope>
    <source>
        <strain evidence="3 4">ATCC 29039</strain>
    </source>
</reference>
<dbReference type="PANTHER" id="PTHR24359:SF1">
    <property type="entry name" value="INHIBITOR OF NUCLEAR FACTOR KAPPA-B KINASE EPSILON SUBUNIT HOMOLOG 1-RELATED"/>
    <property type="match status" value="1"/>
</dbReference>
<dbReference type="Proteomes" id="UP000664052">
    <property type="component" value="Unassembled WGS sequence"/>
</dbReference>
<keyword evidence="3" id="KW-0723">Serine/threonine-protein kinase</keyword>
<protein>
    <submittedName>
        <fullName evidence="3">Serine/threonine protein kinase</fullName>
    </submittedName>
</protein>
<feature type="compositionally biased region" description="Low complexity" evidence="1">
    <location>
        <begin position="170"/>
        <end position="180"/>
    </location>
</feature>
<dbReference type="RefSeq" id="WP_207052268.1">
    <property type="nucleotide sequence ID" value="NZ_JAFIMU010000007.1"/>
</dbReference>
<dbReference type="InterPro" id="IPR000719">
    <property type="entry name" value="Prot_kinase_dom"/>
</dbReference>
<dbReference type="PROSITE" id="PS50011">
    <property type="entry name" value="PROTEIN_KINASE_DOM"/>
    <property type="match status" value="1"/>
</dbReference>